<protein>
    <submittedName>
        <fullName evidence="3">Uncharacterized protein</fullName>
    </submittedName>
</protein>
<organism evidence="3 4">
    <name type="scientific">Amorphotheca resinae ATCC 22711</name>
    <dbReference type="NCBI Taxonomy" id="857342"/>
    <lineage>
        <taxon>Eukaryota</taxon>
        <taxon>Fungi</taxon>
        <taxon>Dikarya</taxon>
        <taxon>Ascomycota</taxon>
        <taxon>Pezizomycotina</taxon>
        <taxon>Leotiomycetes</taxon>
        <taxon>Helotiales</taxon>
        <taxon>Amorphothecaceae</taxon>
        <taxon>Amorphotheca</taxon>
    </lineage>
</organism>
<feature type="coiled-coil region" evidence="1">
    <location>
        <begin position="185"/>
        <end position="227"/>
    </location>
</feature>
<dbReference type="STRING" id="857342.A0A2T3B4F1"/>
<keyword evidence="1" id="KW-0175">Coiled coil</keyword>
<dbReference type="InParanoid" id="A0A2T3B4F1"/>
<gene>
    <name evidence="3" type="ORF">M430DRAFT_234961</name>
</gene>
<proteinExistence type="predicted"/>
<dbReference type="RefSeq" id="XP_024721789.1">
    <property type="nucleotide sequence ID" value="XM_024864915.1"/>
</dbReference>
<evidence type="ECO:0000313" key="4">
    <source>
        <dbReference type="Proteomes" id="UP000241818"/>
    </source>
</evidence>
<dbReference type="AlphaFoldDB" id="A0A2T3B4F1"/>
<dbReference type="EMBL" id="KZ679010">
    <property type="protein sequence ID" value="PSS20519.1"/>
    <property type="molecule type" value="Genomic_DNA"/>
</dbReference>
<dbReference type="GeneID" id="36572996"/>
<feature type="region of interest" description="Disordered" evidence="2">
    <location>
        <begin position="79"/>
        <end position="140"/>
    </location>
</feature>
<evidence type="ECO:0000313" key="3">
    <source>
        <dbReference type="EMBL" id="PSS20519.1"/>
    </source>
</evidence>
<dbReference type="Proteomes" id="UP000241818">
    <property type="component" value="Unassembled WGS sequence"/>
</dbReference>
<reference evidence="3 4" key="1">
    <citation type="journal article" date="2018" name="New Phytol.">
        <title>Comparative genomics and transcriptomics depict ericoid mycorrhizal fungi as versatile saprotrophs and plant mutualists.</title>
        <authorList>
            <person name="Martino E."/>
            <person name="Morin E."/>
            <person name="Grelet G.A."/>
            <person name="Kuo A."/>
            <person name="Kohler A."/>
            <person name="Daghino S."/>
            <person name="Barry K.W."/>
            <person name="Cichocki N."/>
            <person name="Clum A."/>
            <person name="Dockter R.B."/>
            <person name="Hainaut M."/>
            <person name="Kuo R.C."/>
            <person name="LaButti K."/>
            <person name="Lindahl B.D."/>
            <person name="Lindquist E.A."/>
            <person name="Lipzen A."/>
            <person name="Khouja H.R."/>
            <person name="Magnuson J."/>
            <person name="Murat C."/>
            <person name="Ohm R.A."/>
            <person name="Singer S.W."/>
            <person name="Spatafora J.W."/>
            <person name="Wang M."/>
            <person name="Veneault-Fourrey C."/>
            <person name="Henrissat B."/>
            <person name="Grigoriev I.V."/>
            <person name="Martin F.M."/>
            <person name="Perotto S."/>
        </authorList>
    </citation>
    <scope>NUCLEOTIDE SEQUENCE [LARGE SCALE GENOMIC DNA]</scope>
    <source>
        <strain evidence="3 4">ATCC 22711</strain>
    </source>
</reference>
<accession>A0A2T3B4F1</accession>
<feature type="compositionally biased region" description="Polar residues" evidence="2">
    <location>
        <begin position="126"/>
        <end position="136"/>
    </location>
</feature>
<keyword evidence="4" id="KW-1185">Reference proteome</keyword>
<dbReference type="OrthoDB" id="4448936at2759"/>
<sequence>MSLHHLGIAHFPVLHQQFSSPTASASPPVQDVTQDNMDVLLERLNDLVLRISENTSSSLDDRTVTAIHSEVDRIEVLVKKGEKHQQSGHVRGKDSRESKGPTDAGDDVFWGPLTPTRKVKMRLPGTSANPSLSSPRNAPRVPTSRAVEIAGAAEELASSLATTVAELQTRIQESDHIHDLLITRAEKAAQRIIYLEDRIAEIREDCLEANQSELRFLRIQLQAIEAQCSVYIPRDTDEELMRSIRNWKIDWEDIDRRSKARRTKNNSPLATVGYSRSPGGS</sequence>
<name>A0A2T3B4F1_AMORE</name>
<feature type="compositionally biased region" description="Basic and acidic residues" evidence="2">
    <location>
        <begin position="79"/>
        <end position="100"/>
    </location>
</feature>
<evidence type="ECO:0000256" key="1">
    <source>
        <dbReference type="SAM" id="Coils"/>
    </source>
</evidence>
<feature type="region of interest" description="Disordered" evidence="2">
    <location>
        <begin position="260"/>
        <end position="281"/>
    </location>
</feature>
<evidence type="ECO:0000256" key="2">
    <source>
        <dbReference type="SAM" id="MobiDB-lite"/>
    </source>
</evidence>